<keyword evidence="7" id="KW-0325">Glycoprotein</keyword>
<accession>A0A382VS45</accession>
<dbReference type="GO" id="GO:0016051">
    <property type="term" value="P:carbohydrate biosynthetic process"/>
    <property type="evidence" value="ECO:0007669"/>
    <property type="project" value="InterPro"/>
</dbReference>
<sequence>MDNKYCEYLRLPRSHEFNILRSICVHPQSKIIYFKPGKVAGTSIFRKVLQPMGGWVIIKDNPLQFNEWLQNITDDELESYFKFIFVRNPFDRLVSAWNDIDRPFYPDFKEFVYDGIFDENGNPRKLHYQLQSSLIETPVGYGLGSLFIGKLENLQGDWKELCGILDIPHQVLGKHSQSNHEHYTTYYDDETKNMVSQLYKRDFELFDYKTEVL</sequence>
<dbReference type="PANTHER" id="PTHR12137:SF54">
    <property type="entry name" value="CARBOHYDRATE SULFOTRANSFERASE"/>
    <property type="match status" value="1"/>
</dbReference>
<dbReference type="EMBL" id="UINC01153886">
    <property type="protein sequence ID" value="SVD48845.1"/>
    <property type="molecule type" value="Genomic_DNA"/>
</dbReference>
<dbReference type="PANTHER" id="PTHR12137">
    <property type="entry name" value="CARBOHYDRATE SULFOTRANSFERASE"/>
    <property type="match status" value="1"/>
</dbReference>
<evidence type="ECO:0000313" key="8">
    <source>
        <dbReference type="EMBL" id="SVD48845.1"/>
    </source>
</evidence>
<evidence type="ECO:0000256" key="7">
    <source>
        <dbReference type="ARBA" id="ARBA00023180"/>
    </source>
</evidence>
<keyword evidence="5" id="KW-0333">Golgi apparatus</keyword>
<organism evidence="8">
    <name type="scientific">marine metagenome</name>
    <dbReference type="NCBI Taxonomy" id="408172"/>
    <lineage>
        <taxon>unclassified sequences</taxon>
        <taxon>metagenomes</taxon>
        <taxon>ecological metagenomes</taxon>
    </lineage>
</organism>
<dbReference type="InterPro" id="IPR018011">
    <property type="entry name" value="Carb_sulfotrans_8-10"/>
</dbReference>
<keyword evidence="4" id="KW-1133">Transmembrane helix</keyword>
<evidence type="ECO:0000256" key="5">
    <source>
        <dbReference type="ARBA" id="ARBA00023034"/>
    </source>
</evidence>
<evidence type="ECO:0008006" key="9">
    <source>
        <dbReference type="Google" id="ProtNLM"/>
    </source>
</evidence>
<dbReference type="InterPro" id="IPR027417">
    <property type="entry name" value="P-loop_NTPase"/>
</dbReference>
<dbReference type="GO" id="GO:0000139">
    <property type="term" value="C:Golgi membrane"/>
    <property type="evidence" value="ECO:0007669"/>
    <property type="project" value="UniProtKB-SubCell"/>
</dbReference>
<dbReference type="AlphaFoldDB" id="A0A382VS45"/>
<proteinExistence type="predicted"/>
<name>A0A382VS45_9ZZZZ</name>
<keyword evidence="3" id="KW-0812">Transmembrane</keyword>
<dbReference type="InterPro" id="IPR005331">
    <property type="entry name" value="Sulfotransferase"/>
</dbReference>
<comment type="subcellular location">
    <subcellularLocation>
        <location evidence="1">Golgi apparatus membrane</location>
        <topology evidence="1">Single-pass type II membrane protein</topology>
    </subcellularLocation>
</comment>
<reference evidence="8" key="1">
    <citation type="submission" date="2018-05" db="EMBL/GenBank/DDBJ databases">
        <authorList>
            <person name="Lanie J.A."/>
            <person name="Ng W.-L."/>
            <person name="Kazmierczak K.M."/>
            <person name="Andrzejewski T.M."/>
            <person name="Davidsen T.M."/>
            <person name="Wayne K.J."/>
            <person name="Tettelin H."/>
            <person name="Glass J.I."/>
            <person name="Rusch D."/>
            <person name="Podicherti R."/>
            <person name="Tsui H.-C.T."/>
            <person name="Winkler M.E."/>
        </authorList>
    </citation>
    <scope>NUCLEOTIDE SEQUENCE</scope>
</reference>
<dbReference type="SUPFAM" id="SSF52540">
    <property type="entry name" value="P-loop containing nucleoside triphosphate hydrolases"/>
    <property type="match status" value="1"/>
</dbReference>
<evidence type="ECO:0000256" key="2">
    <source>
        <dbReference type="ARBA" id="ARBA00022679"/>
    </source>
</evidence>
<keyword evidence="6" id="KW-0472">Membrane</keyword>
<keyword evidence="2" id="KW-0808">Transferase</keyword>
<evidence type="ECO:0000256" key="1">
    <source>
        <dbReference type="ARBA" id="ARBA00004323"/>
    </source>
</evidence>
<dbReference type="Pfam" id="PF03567">
    <property type="entry name" value="Sulfotransfer_2"/>
    <property type="match status" value="1"/>
</dbReference>
<gene>
    <name evidence="8" type="ORF">METZ01_LOCUS401699</name>
</gene>
<evidence type="ECO:0000256" key="3">
    <source>
        <dbReference type="ARBA" id="ARBA00022692"/>
    </source>
</evidence>
<evidence type="ECO:0000256" key="6">
    <source>
        <dbReference type="ARBA" id="ARBA00023136"/>
    </source>
</evidence>
<evidence type="ECO:0000256" key="4">
    <source>
        <dbReference type="ARBA" id="ARBA00022989"/>
    </source>
</evidence>
<dbReference type="GO" id="GO:0008146">
    <property type="term" value="F:sulfotransferase activity"/>
    <property type="evidence" value="ECO:0007669"/>
    <property type="project" value="InterPro"/>
</dbReference>
<protein>
    <recommendedName>
        <fullName evidence="9">Sulfotransferase domain-containing protein</fullName>
    </recommendedName>
</protein>